<feature type="non-terminal residue" evidence="2">
    <location>
        <position position="1"/>
    </location>
</feature>
<keyword evidence="3" id="KW-1185">Reference proteome</keyword>
<protein>
    <submittedName>
        <fullName evidence="2">Uncharacterized protein</fullName>
    </submittedName>
</protein>
<feature type="region of interest" description="Disordered" evidence="1">
    <location>
        <begin position="74"/>
        <end position="102"/>
    </location>
</feature>
<evidence type="ECO:0000256" key="1">
    <source>
        <dbReference type="SAM" id="MobiDB-lite"/>
    </source>
</evidence>
<evidence type="ECO:0000313" key="3">
    <source>
        <dbReference type="Proteomes" id="UP000029121"/>
    </source>
</evidence>
<organism evidence="2 3">
    <name type="scientific">Capsella rubella</name>
    <dbReference type="NCBI Taxonomy" id="81985"/>
    <lineage>
        <taxon>Eukaryota</taxon>
        <taxon>Viridiplantae</taxon>
        <taxon>Streptophyta</taxon>
        <taxon>Embryophyta</taxon>
        <taxon>Tracheophyta</taxon>
        <taxon>Spermatophyta</taxon>
        <taxon>Magnoliopsida</taxon>
        <taxon>eudicotyledons</taxon>
        <taxon>Gunneridae</taxon>
        <taxon>Pentapetalae</taxon>
        <taxon>rosids</taxon>
        <taxon>malvids</taxon>
        <taxon>Brassicales</taxon>
        <taxon>Brassicaceae</taxon>
        <taxon>Camelineae</taxon>
        <taxon>Capsella</taxon>
    </lineage>
</organism>
<dbReference type="EMBL" id="KB870811">
    <property type="protein sequence ID" value="EOA18878.1"/>
    <property type="molecule type" value="Genomic_DNA"/>
</dbReference>
<reference evidence="3" key="1">
    <citation type="journal article" date="2013" name="Nat. Genet.">
        <title>The Capsella rubella genome and the genomic consequences of rapid mating system evolution.</title>
        <authorList>
            <person name="Slotte T."/>
            <person name="Hazzouri K.M."/>
            <person name="Agren J.A."/>
            <person name="Koenig D."/>
            <person name="Maumus F."/>
            <person name="Guo Y.L."/>
            <person name="Steige K."/>
            <person name="Platts A.E."/>
            <person name="Escobar J.S."/>
            <person name="Newman L.K."/>
            <person name="Wang W."/>
            <person name="Mandakova T."/>
            <person name="Vello E."/>
            <person name="Smith L.M."/>
            <person name="Henz S.R."/>
            <person name="Steffen J."/>
            <person name="Takuno S."/>
            <person name="Brandvain Y."/>
            <person name="Coop G."/>
            <person name="Andolfatto P."/>
            <person name="Hu T.T."/>
            <person name="Blanchette M."/>
            <person name="Clark R.M."/>
            <person name="Quesneville H."/>
            <person name="Nordborg M."/>
            <person name="Gaut B.S."/>
            <person name="Lysak M.A."/>
            <person name="Jenkins J."/>
            <person name="Grimwood J."/>
            <person name="Chapman J."/>
            <person name="Prochnik S."/>
            <person name="Shu S."/>
            <person name="Rokhsar D."/>
            <person name="Schmutz J."/>
            <person name="Weigel D."/>
            <person name="Wright S.I."/>
        </authorList>
    </citation>
    <scope>NUCLEOTIDE SEQUENCE [LARGE SCALE GENOMIC DNA]</scope>
    <source>
        <strain evidence="3">cv. Monte Gargano</strain>
    </source>
</reference>
<sequence>PLGVDTTTLRYERGRFAQICVEVDLSEPLKGANSERYFVAYEGLSKKFSSCGLYGHLVHACPSGRIERDVGLPATSEARDMRTQPESQRVSTGSHDDGFTLVKRNSAPPVVTRKTGVVLEEVSSKPARNLREITPNRELRVSNRFAGLESDTISRDTRKVTISLDANKENEFDHNGLRKGRSEPQVKKMCFASKGDKHLNGPSNGSKGWQMGGGKALVAIGPKLNKSVSNRPARELVFGPTKSEEVVMANGKRLRVETMEMDRPG</sequence>
<proteinExistence type="predicted"/>
<feature type="compositionally biased region" description="Polar residues" evidence="1">
    <location>
        <begin position="84"/>
        <end position="93"/>
    </location>
</feature>
<dbReference type="InterPro" id="IPR040256">
    <property type="entry name" value="At4g02000-like"/>
</dbReference>
<accession>R0H5Q1</accession>
<dbReference type="Proteomes" id="UP000029121">
    <property type="component" value="Unassembled WGS sequence"/>
</dbReference>
<name>R0H5Q1_9BRAS</name>
<dbReference type="PANTHER" id="PTHR31286">
    <property type="entry name" value="GLYCINE-RICH CELL WALL STRUCTURAL PROTEIN 1.8-LIKE"/>
    <property type="match status" value="1"/>
</dbReference>
<dbReference type="AlphaFoldDB" id="R0H5Q1"/>
<gene>
    <name evidence="2" type="ORF">CARUB_v10007501mg</name>
</gene>
<dbReference type="PANTHER" id="PTHR31286:SF99">
    <property type="entry name" value="DUF4283 DOMAIN-CONTAINING PROTEIN"/>
    <property type="match status" value="1"/>
</dbReference>
<dbReference type="eggNOG" id="KOG1075">
    <property type="taxonomic scope" value="Eukaryota"/>
</dbReference>
<evidence type="ECO:0000313" key="2">
    <source>
        <dbReference type="EMBL" id="EOA18878.1"/>
    </source>
</evidence>
<feature type="non-terminal residue" evidence="2">
    <location>
        <position position="265"/>
    </location>
</feature>